<sequence length="119" mass="12916">MVNAKPWDRAWLGFGLSPGLNGKSIDAVYCCTSKLRFKMATRSQSQSPVQAPSTAWLGLVKPGLWLGQAGALAWSSRGFGLGAWGLKAKPSTSLVNGLQPQWFNLTHRVVESLPPRPMH</sequence>
<reference evidence="1" key="1">
    <citation type="submission" date="2023-03" db="EMBL/GenBank/DDBJ databases">
        <title>Massive genome expansion in bonnet fungi (Mycena s.s.) driven by repeated elements and novel gene families across ecological guilds.</title>
        <authorList>
            <consortium name="Lawrence Berkeley National Laboratory"/>
            <person name="Harder C.B."/>
            <person name="Miyauchi S."/>
            <person name="Viragh M."/>
            <person name="Kuo A."/>
            <person name="Thoen E."/>
            <person name="Andreopoulos B."/>
            <person name="Lu D."/>
            <person name="Skrede I."/>
            <person name="Drula E."/>
            <person name="Henrissat B."/>
            <person name="Morin E."/>
            <person name="Kohler A."/>
            <person name="Barry K."/>
            <person name="LaButti K."/>
            <person name="Morin E."/>
            <person name="Salamov A."/>
            <person name="Lipzen A."/>
            <person name="Mereny Z."/>
            <person name="Hegedus B."/>
            <person name="Baldrian P."/>
            <person name="Stursova M."/>
            <person name="Weitz H."/>
            <person name="Taylor A."/>
            <person name="Grigoriev I.V."/>
            <person name="Nagy L.G."/>
            <person name="Martin F."/>
            <person name="Kauserud H."/>
        </authorList>
    </citation>
    <scope>NUCLEOTIDE SEQUENCE</scope>
    <source>
        <strain evidence="1">CBHHK188m</strain>
    </source>
</reference>
<protein>
    <submittedName>
        <fullName evidence="1">Uncharacterized protein</fullName>
    </submittedName>
</protein>
<name>A0AAD7N394_9AGAR</name>
<proteinExistence type="predicted"/>
<dbReference type="Proteomes" id="UP001215280">
    <property type="component" value="Unassembled WGS sequence"/>
</dbReference>
<comment type="caution">
    <text evidence="1">The sequence shown here is derived from an EMBL/GenBank/DDBJ whole genome shotgun (WGS) entry which is preliminary data.</text>
</comment>
<gene>
    <name evidence="1" type="ORF">DFH07DRAFT_777291</name>
</gene>
<dbReference type="AlphaFoldDB" id="A0AAD7N394"/>
<evidence type="ECO:0000313" key="1">
    <source>
        <dbReference type="EMBL" id="KAJ7743676.1"/>
    </source>
</evidence>
<evidence type="ECO:0000313" key="2">
    <source>
        <dbReference type="Proteomes" id="UP001215280"/>
    </source>
</evidence>
<accession>A0AAD7N394</accession>
<organism evidence="1 2">
    <name type="scientific">Mycena maculata</name>
    <dbReference type="NCBI Taxonomy" id="230809"/>
    <lineage>
        <taxon>Eukaryota</taxon>
        <taxon>Fungi</taxon>
        <taxon>Dikarya</taxon>
        <taxon>Basidiomycota</taxon>
        <taxon>Agaricomycotina</taxon>
        <taxon>Agaricomycetes</taxon>
        <taxon>Agaricomycetidae</taxon>
        <taxon>Agaricales</taxon>
        <taxon>Marasmiineae</taxon>
        <taxon>Mycenaceae</taxon>
        <taxon>Mycena</taxon>
    </lineage>
</organism>
<keyword evidence="2" id="KW-1185">Reference proteome</keyword>
<dbReference type="EMBL" id="JARJLG010000111">
    <property type="protein sequence ID" value="KAJ7743676.1"/>
    <property type="molecule type" value="Genomic_DNA"/>
</dbReference>